<protein>
    <submittedName>
        <fullName evidence="3">Lipopolysaccharide-assembly, LptC-related</fullName>
    </submittedName>
</protein>
<dbReference type="GO" id="GO:0005886">
    <property type="term" value="C:plasma membrane"/>
    <property type="evidence" value="ECO:0007669"/>
    <property type="project" value="InterPro"/>
</dbReference>
<feature type="transmembrane region" description="Helical" evidence="2">
    <location>
        <begin position="30"/>
        <end position="50"/>
    </location>
</feature>
<evidence type="ECO:0000256" key="1">
    <source>
        <dbReference type="SAM" id="MobiDB-lite"/>
    </source>
</evidence>
<feature type="region of interest" description="Disordered" evidence="1">
    <location>
        <begin position="205"/>
        <end position="236"/>
    </location>
</feature>
<name>A0A2C9D0I2_9HYPH</name>
<keyword evidence="2" id="KW-0472">Membrane</keyword>
<evidence type="ECO:0000313" key="3">
    <source>
        <dbReference type="EMBL" id="SON53733.1"/>
    </source>
</evidence>
<accession>A0A2C9D0I2</accession>
<dbReference type="GO" id="GO:0015221">
    <property type="term" value="F:lipopolysaccharide transmembrane transporter activity"/>
    <property type="evidence" value="ECO:0007669"/>
    <property type="project" value="InterPro"/>
</dbReference>
<sequence length="236" mass="24932">MALTDVPTEQRIADFERAIRHSRRVRRLRYLLPLLSLLVAVGVIGAGIVARIDFSLGIGKLDISANGLKMDAPKLSGSDGKGRTYEVTAKSALQDFSNPKVIQLFGIEATIHQADGSWATFEAGTGVYDSGQDTLDLQKDIRIRTNDNNTADLSKATIDLKTGMVDSDAPVDFSSALGSVSAKTMSVDQKGGAVHFGNGVKMTINPNELKSGDPISGITTDTAPVKEGSPANAGND</sequence>
<dbReference type="InterPro" id="IPR026265">
    <property type="entry name" value="LptC"/>
</dbReference>
<dbReference type="Proteomes" id="UP000223606">
    <property type="component" value="Chromosome 1"/>
</dbReference>
<dbReference type="EMBL" id="LT960614">
    <property type="protein sequence ID" value="SON53733.1"/>
    <property type="molecule type" value="Genomic_DNA"/>
</dbReference>
<keyword evidence="2" id="KW-0812">Transmembrane</keyword>
<gene>
    <name evidence="3" type="ORF">HDIA_0192</name>
</gene>
<reference evidence="4" key="1">
    <citation type="submission" date="2017-09" db="EMBL/GenBank/DDBJ databases">
        <title>Genome sequence of Nannocystis excedens DSM 71.</title>
        <authorList>
            <person name="Blom J."/>
        </authorList>
    </citation>
    <scope>NUCLEOTIDE SEQUENCE [LARGE SCALE GENOMIC DNA]</scope>
    <source>
        <strain evidence="4">type strain: E19</strain>
    </source>
</reference>
<evidence type="ECO:0000256" key="2">
    <source>
        <dbReference type="SAM" id="Phobius"/>
    </source>
</evidence>
<evidence type="ECO:0000313" key="4">
    <source>
        <dbReference type="Proteomes" id="UP000223606"/>
    </source>
</evidence>
<dbReference type="Gene3D" id="2.60.450.10">
    <property type="entry name" value="Lipopolysaccharide (LPS) transport protein A like domain"/>
    <property type="match status" value="1"/>
</dbReference>
<organism evidence="3 4">
    <name type="scientific">Hartmannibacter diazotrophicus</name>
    <dbReference type="NCBI Taxonomy" id="1482074"/>
    <lineage>
        <taxon>Bacteria</taxon>
        <taxon>Pseudomonadati</taxon>
        <taxon>Pseudomonadota</taxon>
        <taxon>Alphaproteobacteria</taxon>
        <taxon>Hyphomicrobiales</taxon>
        <taxon>Pleomorphomonadaceae</taxon>
        <taxon>Hartmannibacter</taxon>
    </lineage>
</organism>
<dbReference type="OrthoDB" id="7873824at2"/>
<dbReference type="Pfam" id="PF06835">
    <property type="entry name" value="LptC"/>
    <property type="match status" value="1"/>
</dbReference>
<dbReference type="AlphaFoldDB" id="A0A2C9D0I2"/>
<dbReference type="NCBIfam" id="TIGR04409">
    <property type="entry name" value="LptC_YrbK"/>
    <property type="match status" value="1"/>
</dbReference>
<proteinExistence type="predicted"/>
<keyword evidence="2" id="KW-1133">Transmembrane helix</keyword>
<dbReference type="InterPro" id="IPR010664">
    <property type="entry name" value="LipoPS_assembly_LptC-rel"/>
</dbReference>
<dbReference type="RefSeq" id="WP_099553539.1">
    <property type="nucleotide sequence ID" value="NZ_LT960614.1"/>
</dbReference>
<keyword evidence="4" id="KW-1185">Reference proteome</keyword>
<dbReference type="KEGG" id="hdi:HDIA_0192"/>